<evidence type="ECO:0000313" key="4">
    <source>
        <dbReference type="Proteomes" id="UP001163255"/>
    </source>
</evidence>
<feature type="coiled-coil region" evidence="1">
    <location>
        <begin position="81"/>
        <end position="126"/>
    </location>
</feature>
<dbReference type="InterPro" id="IPR021104">
    <property type="entry name" value="KfrA_DNA-bd_N"/>
</dbReference>
<reference evidence="3" key="1">
    <citation type="submission" date="2022-10" db="EMBL/GenBank/DDBJ databases">
        <title>Completed Genome Sequence of two octocoral isolated bacterium, Endozoicomonas euniceicola EF212T and Endozoicomonas gorgoniicola PS125T.</title>
        <authorList>
            <person name="Chiou Y.-J."/>
            <person name="Chen Y.-H."/>
        </authorList>
    </citation>
    <scope>NUCLEOTIDE SEQUENCE</scope>
    <source>
        <strain evidence="3">EF212</strain>
    </source>
</reference>
<proteinExistence type="predicted"/>
<feature type="coiled-coil region" evidence="1">
    <location>
        <begin position="244"/>
        <end position="271"/>
    </location>
</feature>
<keyword evidence="1" id="KW-0175">Coiled coil</keyword>
<name>A0ABY6GU93_9GAMM</name>
<dbReference type="RefSeq" id="WP_262598656.1">
    <property type="nucleotide sequence ID" value="NZ_CP103300.1"/>
</dbReference>
<sequence>MGNPGINYEQVREAADRIHKSGEIPTIEKVRVELGNTGSNSTLSRHLRQWKQERTQIPPLPDNGLSSSVKTTLETLINQTRAEVRAEMQSETATLQQELDEALQKIEQLIREKQEIHLQLRDHQYQLQEARQIRALTEALQNSQKKSLEPLVTQNKCLQHQLLEQQEANHLLTQRLETATSSWEQKHNLEVQRHETLEDQYFCHLDQLRTEQQQALKLLKKGVNAQEQQSALYKEDKDRLACALTATKEQNQCLEQHCSELKTQQKQVEREYGELWLKYEQATKSYDAACFLLWYNTLYQAG</sequence>
<protein>
    <submittedName>
        <fullName evidence="3">DNA-binding protein</fullName>
    </submittedName>
</protein>
<evidence type="ECO:0000313" key="3">
    <source>
        <dbReference type="EMBL" id="UYM16357.1"/>
    </source>
</evidence>
<dbReference type="Proteomes" id="UP001163255">
    <property type="component" value="Chromosome"/>
</dbReference>
<dbReference type="EMBL" id="CP103300">
    <property type="protein sequence ID" value="UYM16357.1"/>
    <property type="molecule type" value="Genomic_DNA"/>
</dbReference>
<gene>
    <name evidence="3" type="ORF">NX720_26795</name>
</gene>
<dbReference type="GO" id="GO:0003677">
    <property type="term" value="F:DNA binding"/>
    <property type="evidence" value="ECO:0007669"/>
    <property type="project" value="UniProtKB-KW"/>
</dbReference>
<keyword evidence="4" id="KW-1185">Reference proteome</keyword>
<organism evidence="3 4">
    <name type="scientific">Endozoicomonas euniceicola</name>
    <dbReference type="NCBI Taxonomy" id="1234143"/>
    <lineage>
        <taxon>Bacteria</taxon>
        <taxon>Pseudomonadati</taxon>
        <taxon>Pseudomonadota</taxon>
        <taxon>Gammaproteobacteria</taxon>
        <taxon>Oceanospirillales</taxon>
        <taxon>Endozoicomonadaceae</taxon>
        <taxon>Endozoicomonas</taxon>
    </lineage>
</organism>
<evidence type="ECO:0000256" key="1">
    <source>
        <dbReference type="SAM" id="Coils"/>
    </source>
</evidence>
<evidence type="ECO:0000259" key="2">
    <source>
        <dbReference type="Pfam" id="PF11740"/>
    </source>
</evidence>
<dbReference type="Pfam" id="PF11740">
    <property type="entry name" value="KfrA_N"/>
    <property type="match status" value="1"/>
</dbReference>
<accession>A0ABY6GU93</accession>
<feature type="domain" description="KfrA N-terminal DNA-binding" evidence="2">
    <location>
        <begin position="7"/>
        <end position="115"/>
    </location>
</feature>
<keyword evidence="3" id="KW-0238">DNA-binding</keyword>